<dbReference type="InterPro" id="IPR036691">
    <property type="entry name" value="Endo/exonu/phosph_ase_sf"/>
</dbReference>
<organism evidence="1 2">
    <name type="scientific">Acorus calamus</name>
    <name type="common">Sweet flag</name>
    <dbReference type="NCBI Taxonomy" id="4465"/>
    <lineage>
        <taxon>Eukaryota</taxon>
        <taxon>Viridiplantae</taxon>
        <taxon>Streptophyta</taxon>
        <taxon>Embryophyta</taxon>
        <taxon>Tracheophyta</taxon>
        <taxon>Spermatophyta</taxon>
        <taxon>Magnoliopsida</taxon>
        <taxon>Liliopsida</taxon>
        <taxon>Acoraceae</taxon>
        <taxon>Acorus</taxon>
    </lineage>
</organism>
<dbReference type="PANTHER" id="PTHR35218">
    <property type="entry name" value="RNASE H DOMAIN-CONTAINING PROTEIN"/>
    <property type="match status" value="1"/>
</dbReference>
<evidence type="ECO:0000313" key="1">
    <source>
        <dbReference type="EMBL" id="KAK1300424.1"/>
    </source>
</evidence>
<reference evidence="1" key="2">
    <citation type="submission" date="2023-06" db="EMBL/GenBank/DDBJ databases">
        <authorList>
            <person name="Ma L."/>
            <person name="Liu K.-W."/>
            <person name="Li Z."/>
            <person name="Hsiao Y.-Y."/>
            <person name="Qi Y."/>
            <person name="Fu T."/>
            <person name="Tang G."/>
            <person name="Zhang D."/>
            <person name="Sun W.-H."/>
            <person name="Liu D.-K."/>
            <person name="Li Y."/>
            <person name="Chen G.-Z."/>
            <person name="Liu X.-D."/>
            <person name="Liao X.-Y."/>
            <person name="Jiang Y.-T."/>
            <person name="Yu X."/>
            <person name="Hao Y."/>
            <person name="Huang J."/>
            <person name="Zhao X.-W."/>
            <person name="Ke S."/>
            <person name="Chen Y.-Y."/>
            <person name="Wu W.-L."/>
            <person name="Hsu J.-L."/>
            <person name="Lin Y.-F."/>
            <person name="Huang M.-D."/>
            <person name="Li C.-Y."/>
            <person name="Huang L."/>
            <person name="Wang Z.-W."/>
            <person name="Zhao X."/>
            <person name="Zhong W.-Y."/>
            <person name="Peng D.-H."/>
            <person name="Ahmad S."/>
            <person name="Lan S."/>
            <person name="Zhang J.-S."/>
            <person name="Tsai W.-C."/>
            <person name="Van De Peer Y."/>
            <person name="Liu Z.-J."/>
        </authorList>
    </citation>
    <scope>NUCLEOTIDE SEQUENCE</scope>
    <source>
        <strain evidence="1">CP</strain>
        <tissue evidence="1">Leaves</tissue>
    </source>
</reference>
<evidence type="ECO:0008006" key="3">
    <source>
        <dbReference type="Google" id="ProtNLM"/>
    </source>
</evidence>
<dbReference type="AlphaFoldDB" id="A0AAV9DH90"/>
<dbReference type="PANTHER" id="PTHR35218:SF7">
    <property type="entry name" value="ENDONUCLEASE_EXONUCLEASE_PHOSPHATASE"/>
    <property type="match status" value="1"/>
</dbReference>
<protein>
    <recommendedName>
        <fullName evidence="3">Endonuclease/exonuclease/phosphatase domain-containing protein</fullName>
    </recommendedName>
</protein>
<dbReference type="SUPFAM" id="SSF56219">
    <property type="entry name" value="DNase I-like"/>
    <property type="match status" value="1"/>
</dbReference>
<reference evidence="1" key="1">
    <citation type="journal article" date="2023" name="Nat. Commun.">
        <title>Diploid and tetraploid genomes of Acorus and the evolution of monocots.</title>
        <authorList>
            <person name="Ma L."/>
            <person name="Liu K.W."/>
            <person name="Li Z."/>
            <person name="Hsiao Y.Y."/>
            <person name="Qi Y."/>
            <person name="Fu T."/>
            <person name="Tang G.D."/>
            <person name="Zhang D."/>
            <person name="Sun W.H."/>
            <person name="Liu D.K."/>
            <person name="Li Y."/>
            <person name="Chen G.Z."/>
            <person name="Liu X.D."/>
            <person name="Liao X.Y."/>
            <person name="Jiang Y.T."/>
            <person name="Yu X."/>
            <person name="Hao Y."/>
            <person name="Huang J."/>
            <person name="Zhao X.W."/>
            <person name="Ke S."/>
            <person name="Chen Y.Y."/>
            <person name="Wu W.L."/>
            <person name="Hsu J.L."/>
            <person name="Lin Y.F."/>
            <person name="Huang M.D."/>
            <person name="Li C.Y."/>
            <person name="Huang L."/>
            <person name="Wang Z.W."/>
            <person name="Zhao X."/>
            <person name="Zhong W.Y."/>
            <person name="Peng D.H."/>
            <person name="Ahmad S."/>
            <person name="Lan S."/>
            <person name="Zhang J.S."/>
            <person name="Tsai W.C."/>
            <person name="Van de Peer Y."/>
            <person name="Liu Z.J."/>
        </authorList>
    </citation>
    <scope>NUCLEOTIDE SEQUENCE</scope>
    <source>
        <strain evidence="1">CP</strain>
    </source>
</reference>
<name>A0AAV9DH90_ACOCL</name>
<comment type="caution">
    <text evidence="1">The sequence shown here is derived from an EMBL/GenBank/DDBJ whole genome shotgun (WGS) entry which is preliminary data.</text>
</comment>
<dbReference type="Gene3D" id="3.60.10.10">
    <property type="entry name" value="Endonuclease/exonuclease/phosphatase"/>
    <property type="match status" value="1"/>
</dbReference>
<gene>
    <name evidence="1" type="ORF">QJS10_CPB13g01270</name>
</gene>
<dbReference type="Proteomes" id="UP001180020">
    <property type="component" value="Unassembled WGS sequence"/>
</dbReference>
<keyword evidence="2" id="KW-1185">Reference proteome</keyword>
<dbReference type="EMBL" id="JAUJYO010000013">
    <property type="protein sequence ID" value="KAK1300424.1"/>
    <property type="molecule type" value="Genomic_DNA"/>
</dbReference>
<proteinExistence type="predicted"/>
<accession>A0AAV9DH90</accession>
<evidence type="ECO:0000313" key="2">
    <source>
        <dbReference type="Proteomes" id="UP001180020"/>
    </source>
</evidence>
<sequence length="242" mass="27918">MDCLIWNVRGLNQKEEQRDILNFLKCTNFEMLALLETKVQPSNAEKIKRHLFGPSHTSISHVLGRSSRIWLFWKTALVNITLLQDTDQYLHCQATQSHSQSQFLHTFVYASNDFVERLDLWQQLTSPSRSVYLPWMVGEDFIEVWFTIEKVGGSPLNVTHLNNFNDCIDSCGLMDVSSYGNTLSWTNRQETCIMSRLDHIMANHDWLLLHPEALVLSDHAAKHLSPIPLFPTGPKPFKFFNA</sequence>